<comment type="caution">
    <text evidence="1">The sequence shown here is derived from an EMBL/GenBank/DDBJ whole genome shotgun (WGS) entry which is preliminary data.</text>
</comment>
<proteinExistence type="predicted"/>
<feature type="non-terminal residue" evidence="1">
    <location>
        <position position="62"/>
    </location>
</feature>
<accession>A0ABD0PRJ6</accession>
<dbReference type="EMBL" id="JAMKFB020000014">
    <property type="protein sequence ID" value="KAL0176663.1"/>
    <property type="molecule type" value="Genomic_DNA"/>
</dbReference>
<protein>
    <submittedName>
        <fullName evidence="1">Uncharacterized protein</fullName>
    </submittedName>
</protein>
<name>A0ABD0PRJ6_CIRMR</name>
<gene>
    <name evidence="1" type="ORF">M9458_028993</name>
</gene>
<dbReference type="Proteomes" id="UP001529510">
    <property type="component" value="Unassembled WGS sequence"/>
</dbReference>
<evidence type="ECO:0000313" key="2">
    <source>
        <dbReference type="Proteomes" id="UP001529510"/>
    </source>
</evidence>
<reference evidence="1 2" key="1">
    <citation type="submission" date="2024-05" db="EMBL/GenBank/DDBJ databases">
        <title>Genome sequencing and assembly of Indian major carp, Cirrhinus mrigala (Hamilton, 1822).</title>
        <authorList>
            <person name="Mohindra V."/>
            <person name="Chowdhury L.M."/>
            <person name="Lal K."/>
            <person name="Jena J.K."/>
        </authorList>
    </citation>
    <scope>NUCLEOTIDE SEQUENCE [LARGE SCALE GENOMIC DNA]</scope>
    <source>
        <strain evidence="1">CM1030</strain>
        <tissue evidence="1">Blood</tissue>
    </source>
</reference>
<organism evidence="1 2">
    <name type="scientific">Cirrhinus mrigala</name>
    <name type="common">Mrigala</name>
    <dbReference type="NCBI Taxonomy" id="683832"/>
    <lineage>
        <taxon>Eukaryota</taxon>
        <taxon>Metazoa</taxon>
        <taxon>Chordata</taxon>
        <taxon>Craniata</taxon>
        <taxon>Vertebrata</taxon>
        <taxon>Euteleostomi</taxon>
        <taxon>Actinopterygii</taxon>
        <taxon>Neopterygii</taxon>
        <taxon>Teleostei</taxon>
        <taxon>Ostariophysi</taxon>
        <taxon>Cypriniformes</taxon>
        <taxon>Cyprinidae</taxon>
        <taxon>Labeoninae</taxon>
        <taxon>Labeonini</taxon>
        <taxon>Cirrhinus</taxon>
    </lineage>
</organism>
<sequence length="62" mass="6854">MFPTGQQGEGATSFLAMLASSSSEEIDADLQERLESSCKQAKRVVEIYDNLKNTVDQLKKDT</sequence>
<keyword evidence="2" id="KW-1185">Reference proteome</keyword>
<evidence type="ECO:0000313" key="1">
    <source>
        <dbReference type="EMBL" id="KAL0176663.1"/>
    </source>
</evidence>
<dbReference type="AlphaFoldDB" id="A0ABD0PRJ6"/>